<proteinExistence type="predicted"/>
<accession>A0ABP5LXM3</accession>
<dbReference type="InterPro" id="IPR011604">
    <property type="entry name" value="PDDEXK-like_dom_sf"/>
</dbReference>
<name>A0ABP5LXM3_9ACTN</name>
<sequence>MSTAVIPSSPSIWAAVEAADGRRPRSLQTQLGASDTVCERRAAYILHGHPKTDTVFSRSAALGTMAHEGLTKAAKAEFGWLIERKVADPAIRGSIDIVQLDEATAKRLPARLRPKVTADVVTVEDIKTKTVWKWDDVLRYGPTEAELRQVHLYADLLRTEGFEDRTGQRVLARLGPVGVQQIRLRYVCRDNGDEHVYEIPFDPQRAEEARWWLTRVAETKSPEDGRRDFMGPNLDAVCDFCPFATACWGIPAPGRPAQTTLIHDDKDVEQALIDYVEAHKPFAEAKRVKDFARKKLDGSKAGRYGPNVLKWGGENPLEEPDLAKMIELFDDAGLKVPQTEDLARMVKILKAAGLPVPMRDTGRSSARTIRIVPYRE</sequence>
<evidence type="ECO:0000313" key="2">
    <source>
        <dbReference type="Proteomes" id="UP001422759"/>
    </source>
</evidence>
<evidence type="ECO:0000313" key="1">
    <source>
        <dbReference type="EMBL" id="GAA2154061.1"/>
    </source>
</evidence>
<dbReference type="Proteomes" id="UP001422759">
    <property type="component" value="Unassembled WGS sequence"/>
</dbReference>
<reference evidence="2" key="1">
    <citation type="journal article" date="2019" name="Int. J. Syst. Evol. Microbiol.">
        <title>The Global Catalogue of Microorganisms (GCM) 10K type strain sequencing project: providing services to taxonomists for standard genome sequencing and annotation.</title>
        <authorList>
            <consortium name="The Broad Institute Genomics Platform"/>
            <consortium name="The Broad Institute Genome Sequencing Center for Infectious Disease"/>
            <person name="Wu L."/>
            <person name="Ma J."/>
        </authorList>
    </citation>
    <scope>NUCLEOTIDE SEQUENCE [LARGE SCALE GENOMIC DNA]</scope>
    <source>
        <strain evidence="2">JCM 14560</strain>
    </source>
</reference>
<keyword evidence="2" id="KW-1185">Reference proteome</keyword>
<comment type="caution">
    <text evidence="1">The sequence shown here is derived from an EMBL/GenBank/DDBJ whole genome shotgun (WGS) entry which is preliminary data.</text>
</comment>
<dbReference type="Gene3D" id="3.90.320.10">
    <property type="match status" value="1"/>
</dbReference>
<dbReference type="RefSeq" id="WP_344468445.1">
    <property type="nucleotide sequence ID" value="NZ_BAAANT010000040.1"/>
</dbReference>
<protein>
    <recommendedName>
        <fullName evidence="3">PD-(D/E)XK nuclease superfamily protein</fullName>
    </recommendedName>
</protein>
<dbReference type="EMBL" id="BAAANT010000040">
    <property type="protein sequence ID" value="GAA2154061.1"/>
    <property type="molecule type" value="Genomic_DNA"/>
</dbReference>
<organism evidence="1 2">
    <name type="scientific">Kitasatospora kazusensis</name>
    <dbReference type="NCBI Taxonomy" id="407974"/>
    <lineage>
        <taxon>Bacteria</taxon>
        <taxon>Bacillati</taxon>
        <taxon>Actinomycetota</taxon>
        <taxon>Actinomycetes</taxon>
        <taxon>Kitasatosporales</taxon>
        <taxon>Streptomycetaceae</taxon>
        <taxon>Kitasatospora</taxon>
    </lineage>
</organism>
<gene>
    <name evidence="1" type="ORF">GCM10009760_52570</name>
</gene>
<evidence type="ECO:0008006" key="3">
    <source>
        <dbReference type="Google" id="ProtNLM"/>
    </source>
</evidence>